<feature type="transmembrane region" description="Helical" evidence="9">
    <location>
        <begin position="101"/>
        <end position="123"/>
    </location>
</feature>
<dbReference type="GO" id="GO:0008654">
    <property type="term" value="P:phospholipid biosynthetic process"/>
    <property type="evidence" value="ECO:0007669"/>
    <property type="project" value="TreeGrafter"/>
</dbReference>
<keyword evidence="11" id="KW-1185">Reference proteome</keyword>
<dbReference type="GO" id="GO:0005789">
    <property type="term" value="C:endoplasmic reticulum membrane"/>
    <property type="evidence" value="ECO:0007669"/>
    <property type="project" value="UniProtKB-SubCell"/>
</dbReference>
<dbReference type="Proteomes" id="UP000494165">
    <property type="component" value="Unassembled WGS sequence"/>
</dbReference>
<evidence type="ECO:0000256" key="4">
    <source>
        <dbReference type="ARBA" id="ARBA00022824"/>
    </source>
</evidence>
<dbReference type="HAMAP" id="MF_03230">
    <property type="entry name" value="FITM2"/>
    <property type="match status" value="1"/>
</dbReference>
<feature type="compositionally biased region" description="Polar residues" evidence="8">
    <location>
        <begin position="8"/>
        <end position="20"/>
    </location>
</feature>
<comment type="subcellular location">
    <subcellularLocation>
        <location evidence="1">Endoplasmic reticulum membrane</location>
        <topology evidence="1">Multi-pass membrane protein</topology>
    </subcellularLocation>
</comment>
<evidence type="ECO:0000256" key="9">
    <source>
        <dbReference type="SAM" id="Phobius"/>
    </source>
</evidence>
<dbReference type="EMBL" id="CADEPI010000446">
    <property type="protein sequence ID" value="CAB3386006.1"/>
    <property type="molecule type" value="Genomic_DNA"/>
</dbReference>
<evidence type="ECO:0000256" key="2">
    <source>
        <dbReference type="ARBA" id="ARBA00022692"/>
    </source>
</evidence>
<evidence type="ECO:0000256" key="7">
    <source>
        <dbReference type="ARBA" id="ARBA00023136"/>
    </source>
</evidence>
<evidence type="ECO:0000256" key="6">
    <source>
        <dbReference type="ARBA" id="ARBA00023098"/>
    </source>
</evidence>
<dbReference type="GO" id="GO:0019915">
    <property type="term" value="P:lipid storage"/>
    <property type="evidence" value="ECO:0007669"/>
    <property type="project" value="InterPro"/>
</dbReference>
<dbReference type="GO" id="GO:0034389">
    <property type="term" value="P:lipid droplet organization"/>
    <property type="evidence" value="ECO:0007669"/>
    <property type="project" value="InterPro"/>
</dbReference>
<dbReference type="PANTHER" id="PTHR23129">
    <property type="entry name" value="ACYL-COENZYME A DIPHOSPHATASE FITM2"/>
    <property type="match status" value="1"/>
</dbReference>
<feature type="compositionally biased region" description="Basic and acidic residues" evidence="8">
    <location>
        <begin position="21"/>
        <end position="33"/>
    </location>
</feature>
<name>A0A8S1DV13_9INSE</name>
<keyword evidence="2 9" id="KW-0812">Transmembrane</keyword>
<accession>A0A8S1DV13</accession>
<dbReference type="InterPro" id="IPR019388">
    <property type="entry name" value="FIT"/>
</dbReference>
<keyword evidence="6" id="KW-0443">Lipid metabolism</keyword>
<dbReference type="GO" id="GO:0010945">
    <property type="term" value="F:coenzyme A diphosphatase activity"/>
    <property type="evidence" value="ECO:0007669"/>
    <property type="project" value="InterPro"/>
</dbReference>
<evidence type="ECO:0008006" key="12">
    <source>
        <dbReference type="Google" id="ProtNLM"/>
    </source>
</evidence>
<dbReference type="OrthoDB" id="5579088at2759"/>
<dbReference type="Pfam" id="PF10261">
    <property type="entry name" value="FIT"/>
    <property type="match status" value="1"/>
</dbReference>
<feature type="region of interest" description="Disordered" evidence="8">
    <location>
        <begin position="1"/>
        <end position="34"/>
    </location>
</feature>
<evidence type="ECO:0000313" key="11">
    <source>
        <dbReference type="Proteomes" id="UP000494165"/>
    </source>
</evidence>
<dbReference type="PANTHER" id="PTHR23129:SF0">
    <property type="entry name" value="ACYL-COENZYME A DIPHOSPHATASE FITM2"/>
    <property type="match status" value="1"/>
</dbReference>
<gene>
    <name evidence="10" type="ORF">CLODIP_2_CD11188</name>
</gene>
<feature type="transmembrane region" description="Helical" evidence="9">
    <location>
        <begin position="178"/>
        <end position="200"/>
    </location>
</feature>
<evidence type="ECO:0000256" key="1">
    <source>
        <dbReference type="ARBA" id="ARBA00004477"/>
    </source>
</evidence>
<proteinExistence type="inferred from homology"/>
<keyword evidence="4" id="KW-0256">Endoplasmic reticulum</keyword>
<evidence type="ECO:0000256" key="8">
    <source>
        <dbReference type="SAM" id="MobiDB-lite"/>
    </source>
</evidence>
<keyword evidence="7 9" id="KW-0472">Membrane</keyword>
<reference evidence="10 11" key="1">
    <citation type="submission" date="2020-04" db="EMBL/GenBank/DDBJ databases">
        <authorList>
            <person name="Alioto T."/>
            <person name="Alioto T."/>
            <person name="Gomez Garrido J."/>
        </authorList>
    </citation>
    <scope>NUCLEOTIDE SEQUENCE [LARGE SCALE GENOMIC DNA]</scope>
</reference>
<feature type="compositionally biased region" description="Basic and acidic residues" evidence="8">
    <location>
        <begin position="360"/>
        <end position="371"/>
    </location>
</feature>
<feature type="transmembrane region" description="Helical" evidence="9">
    <location>
        <begin position="135"/>
        <end position="152"/>
    </location>
</feature>
<evidence type="ECO:0000256" key="3">
    <source>
        <dbReference type="ARBA" id="ARBA00022801"/>
    </source>
</evidence>
<sequence>MASKRKPTGNNMNFRPTASEATKETAAGRRPLPDKSSVSSVLVVLVMHICRKILFVDPKWRVSFYAGVLFIVSFIADVLPIPKTFLSRSDHILNQYFVKLGWGWTLFLTVPFVALTSFTVCCGRRQRVLKQLTRILVATISWYCWTNLFTYIETNYGKCYVNKPEAFETKRKCLEGGFFWHGLDISGHAFILVYSSLVLVEEARAIIGWDSIDDLIRNEEFVRNENDNDPNIARPLQALTDAELTVLKSSYNKFSSAVRGLFVAIAVLTCIWDVMLFGTALYHHVMVEKFLGGCVAVLTWFLTYKCWYSGSMRPGDCALFNYKDCKTAKEAPLGKRVSMSRGTKLPGQGPTFMGMPIPKAPEELNKNKEQEQEQINAKWLPRRQDFFDS</sequence>
<feature type="transmembrane region" description="Helical" evidence="9">
    <location>
        <begin position="261"/>
        <end position="284"/>
    </location>
</feature>
<feature type="transmembrane region" description="Helical" evidence="9">
    <location>
        <begin position="62"/>
        <end position="81"/>
    </location>
</feature>
<keyword evidence="5 9" id="KW-1133">Transmembrane helix</keyword>
<comment type="caution">
    <text evidence="10">The sequence shown here is derived from an EMBL/GenBank/DDBJ whole genome shotgun (WGS) entry which is preliminary data.</text>
</comment>
<keyword evidence="3" id="KW-0378">Hydrolase</keyword>
<organism evidence="10 11">
    <name type="scientific">Cloeon dipterum</name>
    <dbReference type="NCBI Taxonomy" id="197152"/>
    <lineage>
        <taxon>Eukaryota</taxon>
        <taxon>Metazoa</taxon>
        <taxon>Ecdysozoa</taxon>
        <taxon>Arthropoda</taxon>
        <taxon>Hexapoda</taxon>
        <taxon>Insecta</taxon>
        <taxon>Pterygota</taxon>
        <taxon>Palaeoptera</taxon>
        <taxon>Ephemeroptera</taxon>
        <taxon>Pisciforma</taxon>
        <taxon>Baetidae</taxon>
        <taxon>Cloeon</taxon>
    </lineage>
</organism>
<evidence type="ECO:0000313" key="10">
    <source>
        <dbReference type="EMBL" id="CAB3386006.1"/>
    </source>
</evidence>
<protein>
    <recommendedName>
        <fullName evidence="12">FIT family protein</fullName>
    </recommendedName>
</protein>
<feature type="region of interest" description="Disordered" evidence="8">
    <location>
        <begin position="356"/>
        <end position="375"/>
    </location>
</feature>
<evidence type="ECO:0000256" key="5">
    <source>
        <dbReference type="ARBA" id="ARBA00022989"/>
    </source>
</evidence>
<dbReference type="AlphaFoldDB" id="A0A8S1DV13"/>
<dbReference type="InterPro" id="IPR046401">
    <property type="entry name" value="FITM1/2"/>
</dbReference>